<organism evidence="2 5">
    <name type="scientific">Dickeya aquatica</name>
    <dbReference type="NCBI Taxonomy" id="1401087"/>
    <lineage>
        <taxon>Bacteria</taxon>
        <taxon>Pseudomonadati</taxon>
        <taxon>Pseudomonadota</taxon>
        <taxon>Gammaproteobacteria</taxon>
        <taxon>Enterobacterales</taxon>
        <taxon>Pectobacteriaceae</taxon>
        <taxon>Dickeya</taxon>
    </lineage>
</organism>
<evidence type="ECO:0000256" key="1">
    <source>
        <dbReference type="SAM" id="MobiDB-lite"/>
    </source>
</evidence>
<gene>
    <name evidence="2" type="ORF">DAQ1742_01695</name>
    <name evidence="3" type="ORF">DAQ1742_03188</name>
    <name evidence="4" type="ORF">DAQ1742_03693</name>
</gene>
<name>A0A375A9G5_9GAMM</name>
<dbReference type="RefSeq" id="WP_035345445.1">
    <property type="nucleotide sequence ID" value="NZ_LT615367.1"/>
</dbReference>
<protein>
    <submittedName>
        <fullName evidence="2">Mu-like prophage FluMu I protein</fullName>
    </submittedName>
</protein>
<evidence type="ECO:0000313" key="3">
    <source>
        <dbReference type="EMBL" id="SLM64011.1"/>
    </source>
</evidence>
<reference evidence="2 5" key="1">
    <citation type="submission" date="2016-09" db="EMBL/GenBank/DDBJ databases">
        <authorList>
            <person name="Reverchon S."/>
            <person name="Nasser W."/>
            <person name="Leonard S."/>
            <person name="Brochier C."/>
            <person name="Duprey A."/>
        </authorList>
    </citation>
    <scope>NUCLEOTIDE SEQUENCE [LARGE SCALE GENOMIC DNA]</scope>
    <source>
        <strain evidence="2 5">174/2</strain>
    </source>
</reference>
<dbReference type="KEGG" id="daq:DAQ1742_03188"/>
<proteinExistence type="predicted"/>
<evidence type="ECO:0000313" key="2">
    <source>
        <dbReference type="EMBL" id="SLM62637.1"/>
    </source>
</evidence>
<feature type="compositionally biased region" description="Low complexity" evidence="1">
    <location>
        <begin position="333"/>
        <end position="348"/>
    </location>
</feature>
<evidence type="ECO:0000313" key="5">
    <source>
        <dbReference type="Proteomes" id="UP000294820"/>
    </source>
</evidence>
<dbReference type="AlphaFoldDB" id="A0A375A9G5"/>
<dbReference type="Proteomes" id="UP000294820">
    <property type="component" value="Chromosome 1"/>
</dbReference>
<dbReference type="EMBL" id="LT615367">
    <property type="protein sequence ID" value="SLM64011.1"/>
    <property type="molecule type" value="Genomic_DNA"/>
</dbReference>
<feature type="region of interest" description="Disordered" evidence="1">
    <location>
        <begin position="329"/>
        <end position="350"/>
    </location>
</feature>
<dbReference type="EMBL" id="LT615367">
    <property type="protein sequence ID" value="SLM64487.1"/>
    <property type="molecule type" value="Genomic_DNA"/>
</dbReference>
<dbReference type="KEGG" id="daq:DAQ1742_03693"/>
<dbReference type="InterPro" id="IPR012106">
    <property type="entry name" value="Phage_Mu_Gp1"/>
</dbReference>
<accession>A0A375A9G5</accession>
<dbReference type="EMBL" id="LT615367">
    <property type="protein sequence ID" value="SLM62637.1"/>
    <property type="molecule type" value="Genomic_DNA"/>
</dbReference>
<keyword evidence="5" id="KW-1185">Reference proteome</keyword>
<dbReference type="Pfam" id="PF10123">
    <property type="entry name" value="Mu-like_Pro"/>
    <property type="match status" value="1"/>
</dbReference>
<evidence type="ECO:0000313" key="4">
    <source>
        <dbReference type="EMBL" id="SLM64487.1"/>
    </source>
</evidence>
<dbReference type="PIRSF" id="PIRSF016624">
    <property type="entry name" value="Mu_prophg_I"/>
    <property type="match status" value="1"/>
</dbReference>
<sequence>MKKKPLIAALAVEINKASLGTIQLFPAGEFRARDGRPAECDCWLMNAEIAQVLIAAAAASKTPFVLDYEHQTLNAAKNGQPAPAAAWFHALEWRDGEGLFAVDVQWTKTAAAMIDADEYRYISPVFSYDKSGRVRQLLHAALTNTPALDDMEAVILAATSLLMAATTTNEDTMDELLERLRWMLNLPITATAEDITAELNKLIDQLAAAPAGTAAASFQTLSATPFNLIERLTADAANVAALTAQVASPDPAKWVPVSVMQQSVAEALATANNNVAVLAQQQCTELIAAALSDGRLLPAQKSWAESLAASSPDSLKDFLSKAPKIAALTSTQTGGLPPTGAPKKAPTAQDDDVIDPAICSLMGVDPADVVQFIKENRNE</sequence>
<dbReference type="KEGG" id="daq:DAQ1742_01695"/>